<organism evidence="3 4">
    <name type="scientific">Paenibacillus larvae subsp. larvae</name>
    <dbReference type="NCBI Taxonomy" id="147375"/>
    <lineage>
        <taxon>Bacteria</taxon>
        <taxon>Bacillati</taxon>
        <taxon>Bacillota</taxon>
        <taxon>Bacilli</taxon>
        <taxon>Bacillales</taxon>
        <taxon>Paenibacillaceae</taxon>
        <taxon>Paenibacillus</taxon>
    </lineage>
</organism>
<evidence type="ECO:0000313" key="3">
    <source>
        <dbReference type="EMBL" id="QHZ50468.1"/>
    </source>
</evidence>
<dbReference type="PANTHER" id="PTHR42709">
    <property type="entry name" value="ALKALINE PHOSPHATASE LIKE PROTEIN"/>
    <property type="match status" value="1"/>
</dbReference>
<gene>
    <name evidence="3" type="ORF">ERICV_01300</name>
</gene>
<dbReference type="RefSeq" id="WP_023483886.1">
    <property type="nucleotide sequence ID" value="NZ_CP019651.1"/>
</dbReference>
<dbReference type="InterPro" id="IPR051311">
    <property type="entry name" value="DedA_domain"/>
</dbReference>
<accession>A0A6C0QQ86</accession>
<evidence type="ECO:0000256" key="1">
    <source>
        <dbReference type="ARBA" id="ARBA00010792"/>
    </source>
</evidence>
<dbReference type="EMBL" id="CP019717">
    <property type="protein sequence ID" value="QHZ50468.1"/>
    <property type="molecule type" value="Genomic_DNA"/>
</dbReference>
<dbReference type="GO" id="GO:0005886">
    <property type="term" value="C:plasma membrane"/>
    <property type="evidence" value="ECO:0007669"/>
    <property type="project" value="TreeGrafter"/>
</dbReference>
<name>A0A6C0QQ86_9BACL</name>
<dbReference type="Pfam" id="PF09335">
    <property type="entry name" value="VTT_dom"/>
    <property type="match status" value="1"/>
</dbReference>
<dbReference type="AlphaFoldDB" id="A0A6C0QQ86"/>
<feature type="domain" description="VTT" evidence="2">
    <location>
        <begin position="39"/>
        <end position="166"/>
    </location>
</feature>
<comment type="similarity">
    <text evidence="1">Belongs to the DedA family.</text>
</comment>
<dbReference type="PANTHER" id="PTHR42709:SF9">
    <property type="entry name" value="ALKALINE PHOSPHATASE LIKE PROTEIN"/>
    <property type="match status" value="1"/>
</dbReference>
<protein>
    <submittedName>
        <fullName evidence="3">Membrane phosphatase-like protein</fullName>
    </submittedName>
</protein>
<reference evidence="3 4" key="1">
    <citation type="journal article" date="2020" name="Int. J. Med. Microbiol.">
        <title>Discovery of Paenibacillus larvae ERIC V: Phenotypic and genomic comparison to genotypes ERIC I-IV reveal different inventories of virulence factors which correlate with epidemiological prevalences of American Foulbrood.</title>
        <authorList>
            <person name="Beims H."/>
            <person name="Bunk B."/>
            <person name="Erler S."/>
            <person name="Mohr K.I."/>
            <person name="Sproer C."/>
            <person name="Pradella S."/>
            <person name="Gunther G."/>
            <person name="Rohde M."/>
            <person name="von der Ohe W."/>
            <person name="Steinert M."/>
        </authorList>
    </citation>
    <scope>NUCLEOTIDE SEQUENCE [LARGE SCALE GENOMIC DNA]</scope>
    <source>
        <strain evidence="3">Eric_V</strain>
    </source>
</reference>
<dbReference type="Proteomes" id="UP000464330">
    <property type="component" value="Chromosome"/>
</dbReference>
<proteinExistence type="inferred from homology"/>
<evidence type="ECO:0000313" key="4">
    <source>
        <dbReference type="Proteomes" id="UP000464330"/>
    </source>
</evidence>
<sequence>MITYWEWLNLKETVFSLLADYGYYALYSLLALGIIGLPIPDETLMAFVGSMTMHGGPMNFWASLAVAYAGTMTGMTISYTVGRKVGKPFLYKYGKWMKLTPARLQKAENWFRKYGLWTVGFGYFVPGVRHFTCYLAGMSGVKWWKYLLYAGSGALVWCVTFLLLGRWIGRNFDRVLHMFHRYTGVTLGILGGLLILGLIVYLVFKRKKKQRNHM</sequence>
<dbReference type="InterPro" id="IPR032816">
    <property type="entry name" value="VTT_dom"/>
</dbReference>
<evidence type="ECO:0000259" key="2">
    <source>
        <dbReference type="Pfam" id="PF09335"/>
    </source>
</evidence>